<dbReference type="EMBL" id="RBII01000001">
    <property type="protein sequence ID" value="RKQ70976.1"/>
    <property type="molecule type" value="Genomic_DNA"/>
</dbReference>
<evidence type="ECO:0000256" key="2">
    <source>
        <dbReference type="SAM" id="SignalP"/>
    </source>
</evidence>
<feature type="compositionally biased region" description="Polar residues" evidence="1">
    <location>
        <begin position="41"/>
        <end position="52"/>
    </location>
</feature>
<keyword evidence="5" id="KW-1185">Reference proteome</keyword>
<dbReference type="RefSeq" id="WP_121098790.1">
    <property type="nucleotide sequence ID" value="NZ_RBII01000001.1"/>
</dbReference>
<dbReference type="AlphaFoldDB" id="A0A420WJ62"/>
<evidence type="ECO:0000313" key="5">
    <source>
        <dbReference type="Proteomes" id="UP000282211"/>
    </source>
</evidence>
<feature type="signal peptide" evidence="2">
    <location>
        <begin position="1"/>
        <end position="30"/>
    </location>
</feature>
<keyword evidence="2" id="KW-0732">Signal</keyword>
<evidence type="ECO:0000259" key="3">
    <source>
        <dbReference type="Pfam" id="PF13462"/>
    </source>
</evidence>
<protein>
    <submittedName>
        <fullName evidence="4">Protein-disulfide isomerase</fullName>
    </submittedName>
</protein>
<name>A0A420WJ62_9PROT</name>
<evidence type="ECO:0000256" key="1">
    <source>
        <dbReference type="SAM" id="MobiDB-lite"/>
    </source>
</evidence>
<dbReference type="Proteomes" id="UP000282211">
    <property type="component" value="Unassembled WGS sequence"/>
</dbReference>
<dbReference type="Gene3D" id="3.40.30.10">
    <property type="entry name" value="Glutaredoxin"/>
    <property type="match status" value="1"/>
</dbReference>
<dbReference type="GO" id="GO:0016853">
    <property type="term" value="F:isomerase activity"/>
    <property type="evidence" value="ECO:0007669"/>
    <property type="project" value="UniProtKB-KW"/>
</dbReference>
<evidence type="ECO:0000313" key="4">
    <source>
        <dbReference type="EMBL" id="RKQ70976.1"/>
    </source>
</evidence>
<keyword evidence="4" id="KW-0413">Isomerase</keyword>
<dbReference type="InterPro" id="IPR012336">
    <property type="entry name" value="Thioredoxin-like_fold"/>
</dbReference>
<dbReference type="SUPFAM" id="SSF52833">
    <property type="entry name" value="Thioredoxin-like"/>
    <property type="match status" value="1"/>
</dbReference>
<comment type="caution">
    <text evidence="4">The sequence shown here is derived from an EMBL/GenBank/DDBJ whole genome shotgun (WGS) entry which is preliminary data.</text>
</comment>
<dbReference type="Pfam" id="PF13462">
    <property type="entry name" value="Thioredoxin_4"/>
    <property type="match status" value="1"/>
</dbReference>
<accession>A0A420WJ62</accession>
<feature type="domain" description="Thioredoxin-like fold" evidence="3">
    <location>
        <begin position="68"/>
        <end position="237"/>
    </location>
</feature>
<gene>
    <name evidence="4" type="ORF">DES40_0283</name>
</gene>
<reference evidence="4 5" key="1">
    <citation type="submission" date="2018-10" db="EMBL/GenBank/DDBJ databases">
        <title>Genomic Encyclopedia of Type Strains, Phase IV (KMG-IV): sequencing the most valuable type-strain genomes for metagenomic binning, comparative biology and taxonomic classification.</title>
        <authorList>
            <person name="Goeker M."/>
        </authorList>
    </citation>
    <scope>NUCLEOTIDE SEQUENCE [LARGE SCALE GENOMIC DNA]</scope>
    <source>
        <strain evidence="4 5">DSM 22008</strain>
    </source>
</reference>
<dbReference type="InterPro" id="IPR036249">
    <property type="entry name" value="Thioredoxin-like_sf"/>
</dbReference>
<proteinExistence type="predicted"/>
<dbReference type="InParanoid" id="A0A420WJ62"/>
<organism evidence="4 5">
    <name type="scientific">Litorimonas taeanensis</name>
    <dbReference type="NCBI Taxonomy" id="568099"/>
    <lineage>
        <taxon>Bacteria</taxon>
        <taxon>Pseudomonadati</taxon>
        <taxon>Pseudomonadota</taxon>
        <taxon>Alphaproteobacteria</taxon>
        <taxon>Maricaulales</taxon>
        <taxon>Robiginitomaculaceae</taxon>
    </lineage>
</organism>
<feature type="region of interest" description="Disordered" evidence="1">
    <location>
        <begin position="33"/>
        <end position="52"/>
    </location>
</feature>
<dbReference type="OrthoDB" id="8478320at2"/>
<sequence length="263" mass="28637">MTHMTPTFPRILRNLTLSTAFLAFGQVACAQQSPLPEDKGTSNSAETASTDASEVLQTPMVEFAMTEAPDDHVIGSNLAPITVIMYASVTCSHCGSWFESEWDAVKKDLIESDKIRFILRPIPTQPQEMSVLGFLLAECAPESAYFDTIEYQMKNQKKMIDLASQGKGKDAYAPVAALAGLEDENAIRACLQDPKMMEHLQLSGQRGTAAQIKGVPAFYVNGSPYNGKQDAHSLTELFNGMIESGVSQLPEVEPYNPHAGHGH</sequence>
<feature type="chain" id="PRO_5019043413" evidence="2">
    <location>
        <begin position="31"/>
        <end position="263"/>
    </location>
</feature>